<dbReference type="Proteomes" id="UP000660262">
    <property type="component" value="Unassembled WGS sequence"/>
</dbReference>
<feature type="domain" description="J" evidence="2">
    <location>
        <begin position="346"/>
        <end position="409"/>
    </location>
</feature>
<reference evidence="3" key="1">
    <citation type="submission" date="2020-10" db="EMBL/GenBank/DDBJ databases">
        <title>Unveiling of a novel bifunctional photoreceptor, Dualchrome1, isolated from a cosmopolitan green alga.</title>
        <authorList>
            <person name="Suzuki S."/>
            <person name="Kawachi M."/>
        </authorList>
    </citation>
    <scope>NUCLEOTIDE SEQUENCE</scope>
    <source>
        <strain evidence="3">NIES 2893</strain>
    </source>
</reference>
<dbReference type="Gene3D" id="1.10.287.110">
    <property type="entry name" value="DnaJ domain"/>
    <property type="match status" value="1"/>
</dbReference>
<feature type="compositionally biased region" description="Low complexity" evidence="1">
    <location>
        <begin position="1"/>
        <end position="15"/>
    </location>
</feature>
<dbReference type="Pfam" id="PF09353">
    <property type="entry name" value="DUF1995"/>
    <property type="match status" value="1"/>
</dbReference>
<dbReference type="OrthoDB" id="199922at2759"/>
<dbReference type="AlphaFoldDB" id="A0A830HS49"/>
<accession>A0A830HS49</accession>
<evidence type="ECO:0000313" key="3">
    <source>
        <dbReference type="EMBL" id="GHP07809.1"/>
    </source>
</evidence>
<evidence type="ECO:0000313" key="4">
    <source>
        <dbReference type="Proteomes" id="UP000660262"/>
    </source>
</evidence>
<dbReference type="PROSITE" id="PS00636">
    <property type="entry name" value="DNAJ_1"/>
    <property type="match status" value="1"/>
</dbReference>
<feature type="compositionally biased region" description="Basic residues" evidence="1">
    <location>
        <begin position="25"/>
        <end position="35"/>
    </location>
</feature>
<protein>
    <recommendedName>
        <fullName evidence="2">J domain-containing protein</fullName>
    </recommendedName>
</protein>
<proteinExistence type="predicted"/>
<organism evidence="3 4">
    <name type="scientific">Pycnococcus provasolii</name>
    <dbReference type="NCBI Taxonomy" id="41880"/>
    <lineage>
        <taxon>Eukaryota</taxon>
        <taxon>Viridiplantae</taxon>
        <taxon>Chlorophyta</taxon>
        <taxon>Pseudoscourfieldiophyceae</taxon>
        <taxon>Pseudoscourfieldiales</taxon>
        <taxon>Pycnococcaceae</taxon>
        <taxon>Pycnococcus</taxon>
    </lineage>
</organism>
<dbReference type="CDD" id="cd06257">
    <property type="entry name" value="DnaJ"/>
    <property type="match status" value="1"/>
</dbReference>
<dbReference type="InterPro" id="IPR044687">
    <property type="entry name" value="LPA3"/>
</dbReference>
<dbReference type="Pfam" id="PF00226">
    <property type="entry name" value="DnaJ"/>
    <property type="match status" value="1"/>
</dbReference>
<evidence type="ECO:0000259" key="2">
    <source>
        <dbReference type="PROSITE" id="PS50076"/>
    </source>
</evidence>
<dbReference type="SMART" id="SM00271">
    <property type="entry name" value="DnaJ"/>
    <property type="match status" value="1"/>
</dbReference>
<dbReference type="PROSITE" id="PS50076">
    <property type="entry name" value="DNAJ_2"/>
    <property type="match status" value="1"/>
</dbReference>
<dbReference type="PANTHER" id="PTHR34051">
    <property type="entry name" value="PROTEIN LOW PSII ACCUMULATION 3, CHLOROPLASTIC"/>
    <property type="match status" value="1"/>
</dbReference>
<dbReference type="InterPro" id="IPR036869">
    <property type="entry name" value="J_dom_sf"/>
</dbReference>
<name>A0A830HS49_9CHLO</name>
<gene>
    <name evidence="3" type="ORF">PPROV_000655100</name>
</gene>
<dbReference type="PANTHER" id="PTHR34051:SF1">
    <property type="entry name" value="PROTEIN LOW PSII ACCUMULATION 3, CHLOROPLASTIC"/>
    <property type="match status" value="1"/>
</dbReference>
<dbReference type="PRINTS" id="PR00625">
    <property type="entry name" value="JDOMAIN"/>
</dbReference>
<feature type="region of interest" description="Disordered" evidence="1">
    <location>
        <begin position="1"/>
        <end position="35"/>
    </location>
</feature>
<dbReference type="InterPro" id="IPR001623">
    <property type="entry name" value="DnaJ_domain"/>
</dbReference>
<dbReference type="InterPro" id="IPR018962">
    <property type="entry name" value="DUF1995"/>
</dbReference>
<evidence type="ECO:0000256" key="1">
    <source>
        <dbReference type="SAM" id="MobiDB-lite"/>
    </source>
</evidence>
<dbReference type="EMBL" id="BNJQ01000018">
    <property type="protein sequence ID" value="GHP07809.1"/>
    <property type="molecule type" value="Genomic_DNA"/>
</dbReference>
<sequence length="426" mass="46947">MAVTAGARAGKNAAAPRWTAGKTTRGCHARRRRRKHNDGHVVCKASASTINVDFPTNEDEQMAKVHTCVQACLSDGYALLEVEFPLSSGLGINSGDTIAIAEYNAQQGALRRFCALFEWLGQSENVRVFFPDAAEASIAMQGAGLNPVSGQWAQEATFDDWNGDVDYLVNDDLFSQASMRAYGISQLPEDMAGKMAVEGNARVDDRLYVIGYPYDSSDELVQVMKLWKAHARRTIIFNGNLDSIRSGWFPWGDGKKLKEEFVPTIETAYYVHVFKGAVPGVLYRAYPGKWQVLRARVGGGLECVEEYDARPELKEVALKYFSGGLTSQAITSNVEPAEPLSDDNQAYYDALGVARDASSEELASAYRSKARALHPDVAGTENLSDFYAVSKAYAVLKDPEKRVAYDEYGERWVDAIKEEKDVKAAR</sequence>
<dbReference type="SUPFAM" id="SSF46565">
    <property type="entry name" value="Chaperone J-domain"/>
    <property type="match status" value="1"/>
</dbReference>
<keyword evidence="4" id="KW-1185">Reference proteome</keyword>
<dbReference type="InterPro" id="IPR018253">
    <property type="entry name" value="DnaJ_domain_CS"/>
</dbReference>
<comment type="caution">
    <text evidence="3">The sequence shown here is derived from an EMBL/GenBank/DDBJ whole genome shotgun (WGS) entry which is preliminary data.</text>
</comment>